<feature type="transmembrane region" description="Helical" evidence="5">
    <location>
        <begin position="107"/>
        <end position="125"/>
    </location>
</feature>
<proteinExistence type="predicted"/>
<keyword evidence="8" id="KW-1185">Reference proteome</keyword>
<dbReference type="InterPro" id="IPR020846">
    <property type="entry name" value="MFS_dom"/>
</dbReference>
<protein>
    <submittedName>
        <fullName evidence="7">MFS transporter</fullName>
    </submittedName>
</protein>
<feature type="transmembrane region" description="Helical" evidence="5">
    <location>
        <begin position="74"/>
        <end position="101"/>
    </location>
</feature>
<dbReference type="InterPro" id="IPR011701">
    <property type="entry name" value="MFS"/>
</dbReference>
<keyword evidence="3 5" id="KW-1133">Transmembrane helix</keyword>
<dbReference type="GO" id="GO:0022857">
    <property type="term" value="F:transmembrane transporter activity"/>
    <property type="evidence" value="ECO:0007669"/>
    <property type="project" value="InterPro"/>
</dbReference>
<dbReference type="EMBL" id="CP034550">
    <property type="protein sequence ID" value="QFZ21293.1"/>
    <property type="molecule type" value="Genomic_DNA"/>
</dbReference>
<evidence type="ECO:0000313" key="7">
    <source>
        <dbReference type="EMBL" id="QFZ21293.1"/>
    </source>
</evidence>
<accession>A0A5Q0H5N0</accession>
<evidence type="ECO:0000256" key="1">
    <source>
        <dbReference type="ARBA" id="ARBA00004651"/>
    </source>
</evidence>
<dbReference type="AlphaFoldDB" id="A0A5Q0H5N0"/>
<dbReference type="InterPro" id="IPR036259">
    <property type="entry name" value="MFS_trans_sf"/>
</dbReference>
<dbReference type="RefSeq" id="WP_033429293.1">
    <property type="nucleotide sequence ID" value="NZ_CP034550.1"/>
</dbReference>
<evidence type="ECO:0000256" key="2">
    <source>
        <dbReference type="ARBA" id="ARBA00022692"/>
    </source>
</evidence>
<dbReference type="OrthoDB" id="7375466at2"/>
<keyword evidence="2 5" id="KW-0812">Transmembrane</keyword>
<gene>
    <name evidence="7" type="ORF">EKG83_31390</name>
</gene>
<feature type="transmembrane region" description="Helical" evidence="5">
    <location>
        <begin position="266"/>
        <end position="288"/>
    </location>
</feature>
<dbReference type="PANTHER" id="PTHR42718">
    <property type="entry name" value="MAJOR FACILITATOR SUPERFAMILY MULTIDRUG TRANSPORTER MFSC"/>
    <property type="match status" value="1"/>
</dbReference>
<evidence type="ECO:0000256" key="5">
    <source>
        <dbReference type="SAM" id="Phobius"/>
    </source>
</evidence>
<comment type="subcellular location">
    <subcellularLocation>
        <location evidence="1">Cell membrane</location>
        <topology evidence="1">Multi-pass membrane protein</topology>
    </subcellularLocation>
</comment>
<dbReference type="PANTHER" id="PTHR42718:SF42">
    <property type="entry name" value="EXPORT PROTEIN"/>
    <property type="match status" value="1"/>
</dbReference>
<evidence type="ECO:0000256" key="4">
    <source>
        <dbReference type="ARBA" id="ARBA00023136"/>
    </source>
</evidence>
<dbReference type="Proteomes" id="UP000325787">
    <property type="component" value="Chromosome"/>
</dbReference>
<feature type="transmembrane region" description="Helical" evidence="5">
    <location>
        <begin position="233"/>
        <end position="254"/>
    </location>
</feature>
<organism evidence="7 8">
    <name type="scientific">Saccharothrix syringae</name>
    <name type="common">Nocardiopsis syringae</name>
    <dbReference type="NCBI Taxonomy" id="103733"/>
    <lineage>
        <taxon>Bacteria</taxon>
        <taxon>Bacillati</taxon>
        <taxon>Actinomycetota</taxon>
        <taxon>Actinomycetes</taxon>
        <taxon>Pseudonocardiales</taxon>
        <taxon>Pseudonocardiaceae</taxon>
        <taxon>Saccharothrix</taxon>
    </lineage>
</organism>
<keyword evidence="4 5" id="KW-0472">Membrane</keyword>
<evidence type="ECO:0000256" key="3">
    <source>
        <dbReference type="ARBA" id="ARBA00022989"/>
    </source>
</evidence>
<evidence type="ECO:0000313" key="8">
    <source>
        <dbReference type="Proteomes" id="UP000325787"/>
    </source>
</evidence>
<reference evidence="8" key="1">
    <citation type="journal article" date="2021" name="Curr. Microbiol.">
        <title>Complete genome of nocamycin-producing strain Saccharothrix syringae NRRL B-16468 reveals the biosynthetic potential for secondary metabolites.</title>
        <authorList>
            <person name="Mo X."/>
            <person name="Yang S."/>
        </authorList>
    </citation>
    <scope>NUCLEOTIDE SEQUENCE [LARGE SCALE GENOMIC DNA]</scope>
    <source>
        <strain evidence="8">ATCC 51364 / DSM 43886 / JCM 6844 / KCTC 9398 / NBRC 14523 / NRRL B-16468 / INA 2240</strain>
    </source>
</reference>
<dbReference type="Pfam" id="PF07690">
    <property type="entry name" value="MFS_1"/>
    <property type="match status" value="1"/>
</dbReference>
<dbReference type="Gene3D" id="1.20.1720.10">
    <property type="entry name" value="Multidrug resistance protein D"/>
    <property type="match status" value="1"/>
</dbReference>
<feature type="domain" description="Major facilitator superfamily (MFS) profile" evidence="6">
    <location>
        <begin position="8"/>
        <end position="302"/>
    </location>
</feature>
<feature type="transmembrane region" description="Helical" evidence="5">
    <location>
        <begin position="162"/>
        <end position="182"/>
    </location>
</feature>
<sequence>MNPGQAWVPGPASPASFVMPLDSLVVTTALSTIRQDPAAPVETLEWTVDAYNPAFAVLPPTGAALGDRFGRRRVFVLGLVVFTAASAACAPAPGIGALIAARAVRGAGAAMVLPLTLVSAAFPAARRGRAMGLHPGVTGLAAFSGPFVGGVVAEGLAWQWVFWLNLPVGVTAGAFGVVRALVRGNAAGWGSAEVLPALVVGGAGLTTAVPAAQKAVVGAVRPQEIGQASGAFTVLRILGGVFGVAVPVAVFAAVGGYSSAEQFSRGFTAAMGVVTAFAVGGVLCALGMPATRPTAVRLGGNR</sequence>
<dbReference type="GO" id="GO:0005886">
    <property type="term" value="C:plasma membrane"/>
    <property type="evidence" value="ECO:0007669"/>
    <property type="project" value="UniProtKB-SubCell"/>
</dbReference>
<dbReference type="KEGG" id="ssyi:EKG83_31390"/>
<evidence type="ECO:0000259" key="6">
    <source>
        <dbReference type="PROSITE" id="PS50850"/>
    </source>
</evidence>
<feature type="transmembrane region" description="Helical" evidence="5">
    <location>
        <begin position="137"/>
        <end position="156"/>
    </location>
</feature>
<name>A0A5Q0H5N0_SACSY</name>
<dbReference type="SUPFAM" id="SSF103473">
    <property type="entry name" value="MFS general substrate transporter"/>
    <property type="match status" value="1"/>
</dbReference>
<dbReference type="PROSITE" id="PS50850">
    <property type="entry name" value="MFS"/>
    <property type="match status" value="1"/>
</dbReference>